<name>A0A392VEA5_9FABA</name>
<keyword evidence="2" id="KW-1185">Reference proteome</keyword>
<feature type="non-terminal residue" evidence="1">
    <location>
        <position position="31"/>
    </location>
</feature>
<organism evidence="1 2">
    <name type="scientific">Trifolium medium</name>
    <dbReference type="NCBI Taxonomy" id="97028"/>
    <lineage>
        <taxon>Eukaryota</taxon>
        <taxon>Viridiplantae</taxon>
        <taxon>Streptophyta</taxon>
        <taxon>Embryophyta</taxon>
        <taxon>Tracheophyta</taxon>
        <taxon>Spermatophyta</taxon>
        <taxon>Magnoliopsida</taxon>
        <taxon>eudicotyledons</taxon>
        <taxon>Gunneridae</taxon>
        <taxon>Pentapetalae</taxon>
        <taxon>rosids</taxon>
        <taxon>fabids</taxon>
        <taxon>Fabales</taxon>
        <taxon>Fabaceae</taxon>
        <taxon>Papilionoideae</taxon>
        <taxon>50 kb inversion clade</taxon>
        <taxon>NPAAA clade</taxon>
        <taxon>Hologalegina</taxon>
        <taxon>IRL clade</taxon>
        <taxon>Trifolieae</taxon>
        <taxon>Trifolium</taxon>
    </lineage>
</organism>
<comment type="caution">
    <text evidence="1">The sequence shown here is derived from an EMBL/GenBank/DDBJ whole genome shotgun (WGS) entry which is preliminary data.</text>
</comment>
<dbReference type="AlphaFoldDB" id="A0A392VEA5"/>
<dbReference type="EMBL" id="LXQA011147792">
    <property type="protein sequence ID" value="MCI86714.1"/>
    <property type="molecule type" value="Genomic_DNA"/>
</dbReference>
<sequence length="31" mass="3656">MVSEITDQRLKAHLLEIFSFLNSSYLRSPLF</sequence>
<evidence type="ECO:0000313" key="2">
    <source>
        <dbReference type="Proteomes" id="UP000265520"/>
    </source>
</evidence>
<accession>A0A392VEA5</accession>
<dbReference type="Proteomes" id="UP000265520">
    <property type="component" value="Unassembled WGS sequence"/>
</dbReference>
<evidence type="ECO:0000313" key="1">
    <source>
        <dbReference type="EMBL" id="MCI86714.1"/>
    </source>
</evidence>
<protein>
    <submittedName>
        <fullName evidence="1">Uncharacterized protein</fullName>
    </submittedName>
</protein>
<reference evidence="1 2" key="1">
    <citation type="journal article" date="2018" name="Front. Plant Sci.">
        <title>Red Clover (Trifolium pratense) and Zigzag Clover (T. medium) - A Picture of Genomic Similarities and Differences.</title>
        <authorList>
            <person name="Dluhosova J."/>
            <person name="Istvanek J."/>
            <person name="Nedelnik J."/>
            <person name="Repkova J."/>
        </authorList>
    </citation>
    <scope>NUCLEOTIDE SEQUENCE [LARGE SCALE GENOMIC DNA]</scope>
    <source>
        <strain evidence="2">cv. 10/8</strain>
        <tissue evidence="1">Leaf</tissue>
    </source>
</reference>
<proteinExistence type="predicted"/>